<feature type="modified residue" description="4-aspartylphosphate" evidence="15">
    <location>
        <position position="733"/>
    </location>
</feature>
<dbReference type="Pfam" id="PF02518">
    <property type="entry name" value="HATPase_c"/>
    <property type="match status" value="1"/>
</dbReference>
<dbReference type="InterPro" id="IPR036097">
    <property type="entry name" value="HisK_dim/P_sf"/>
</dbReference>
<feature type="signal peptide" evidence="18">
    <location>
        <begin position="1"/>
        <end position="27"/>
    </location>
</feature>
<dbReference type="InterPro" id="IPR011623">
    <property type="entry name" value="7TMR_DISM_rcpt_extracell_dom1"/>
</dbReference>
<feature type="transmembrane region" description="Helical" evidence="17">
    <location>
        <begin position="305"/>
        <end position="324"/>
    </location>
</feature>
<dbReference type="PROSITE" id="PS50109">
    <property type="entry name" value="HIS_KIN"/>
    <property type="match status" value="1"/>
</dbReference>
<dbReference type="Pfam" id="PF00072">
    <property type="entry name" value="Response_reg"/>
    <property type="match status" value="1"/>
</dbReference>
<dbReference type="Gene3D" id="1.20.120.160">
    <property type="entry name" value="HPT domain"/>
    <property type="match status" value="1"/>
</dbReference>
<dbReference type="Pfam" id="PF00512">
    <property type="entry name" value="HisKA"/>
    <property type="match status" value="1"/>
</dbReference>
<evidence type="ECO:0000256" key="3">
    <source>
        <dbReference type="ARBA" id="ARBA00012438"/>
    </source>
</evidence>
<dbReference type="OrthoDB" id="9810730at2"/>
<dbReference type="AlphaFoldDB" id="A0A0N0LWQ3"/>
<evidence type="ECO:0000313" key="23">
    <source>
        <dbReference type="Proteomes" id="UP000037848"/>
    </source>
</evidence>
<name>A0A0N0LWQ3_9GAMM</name>
<evidence type="ECO:0000256" key="18">
    <source>
        <dbReference type="SAM" id="SignalP"/>
    </source>
</evidence>
<keyword evidence="10" id="KW-0547">Nucleotide-binding</keyword>
<evidence type="ECO:0000259" key="19">
    <source>
        <dbReference type="PROSITE" id="PS50109"/>
    </source>
</evidence>
<gene>
    <name evidence="22" type="ORF">ADS77_17055</name>
</gene>
<reference evidence="22 23" key="1">
    <citation type="submission" date="2015-08" db="EMBL/GenBank/DDBJ databases">
        <title>Draft Genome Sequence of Pseudoalteromonas porphyrae UCD-SED14.</title>
        <authorList>
            <person name="Coil D.A."/>
            <person name="Jospin G."/>
            <person name="Lee R.D."/>
            <person name="Eisen J.A."/>
        </authorList>
    </citation>
    <scope>NUCLEOTIDE SEQUENCE [LARGE SCALE GENOMIC DNA]</scope>
    <source>
        <strain evidence="22 23">UCD-SED14</strain>
    </source>
</reference>
<protein>
    <recommendedName>
        <fullName evidence="3">histidine kinase</fullName>
        <ecNumber evidence="3">2.7.13.3</ecNumber>
    </recommendedName>
</protein>
<dbReference type="STRING" id="187330.AMS58_17220"/>
<dbReference type="CDD" id="cd16922">
    <property type="entry name" value="HATPase_EvgS-ArcB-TorS-like"/>
    <property type="match status" value="1"/>
</dbReference>
<evidence type="ECO:0000256" key="9">
    <source>
        <dbReference type="ARBA" id="ARBA00022777"/>
    </source>
</evidence>
<feature type="transmembrane region" description="Helical" evidence="17">
    <location>
        <begin position="281"/>
        <end position="299"/>
    </location>
</feature>
<dbReference type="InterPro" id="IPR036641">
    <property type="entry name" value="HPT_dom_sf"/>
</dbReference>
<evidence type="ECO:0000259" key="21">
    <source>
        <dbReference type="PROSITE" id="PS50894"/>
    </source>
</evidence>
<feature type="transmembrane region" description="Helical" evidence="17">
    <location>
        <begin position="219"/>
        <end position="238"/>
    </location>
</feature>
<dbReference type="EC" id="2.7.13.3" evidence="3"/>
<evidence type="ECO:0000313" key="22">
    <source>
        <dbReference type="EMBL" id="KPH59691.1"/>
    </source>
</evidence>
<dbReference type="SUPFAM" id="SSF55874">
    <property type="entry name" value="ATPase domain of HSP90 chaperone/DNA topoisomerase II/histidine kinase"/>
    <property type="match status" value="1"/>
</dbReference>
<comment type="catalytic activity">
    <reaction evidence="1">
        <text>ATP + protein L-histidine = ADP + protein N-phospho-L-histidine.</text>
        <dbReference type="EC" id="2.7.13.3"/>
    </reaction>
</comment>
<sequence>MEVKAALSLKVIIFMLFSLLYCGTATAASMPDLFIYDEQQHETNLLQVGSVLQSNHSGFARTSDELETWILNKKPQNRTTYFGGSYWLVLPLENQTKLTELVLYPYNTLVSRVETRIYDLDTPSAPVARYITGGLEKNEFAFQYGNKITLIPGKRYVLVTKFESDYFYTPPKLVLKPYDDFFPQITLQNMIMLLCFGVGIALGLYNLLIYFGARDVTHLYYAMFTACWVFAWSQFFHIPDQIFGYYNAHLHWLGFTLIPLTNILFYNSLLKLKETSPRLSIASLLLGAVATLGVPFAILWPGFGFIWATFVTGATLCLGMFIGVRSWMSGFKPARYFVMAYLAMAIPNMVGNLTNLGLIPPIAIDLYLLGLIGTSLDAMLLAFAVANKFSLLHDDNVELTKNLEQKVQLRTQELEQLAEELRDASEAKSRFLANMSHEIRTPMTSIIGYADGIILGDIKPHERNHGIRVILQNSRHVLGLINDILDMSKIEANRLEISLVETDLFSTIAHIESILGKQIRDKGLKFNVNYEFPLPDWIISDPTRLRQILLNLAANAIKFTTVGNIELSVSCEKDQLWIKVKDTGIGMTLAEQQELFTPFYQADATNTRKYGGTGLGLNISKSLAQKLDGDISVHSEVGSGSEFSLALALQITEKTRWVNSFEDISIEQPKDLVSSQCQRNLVGEVLVAEDHPENRQLIERILQRMGLTVTAVENGQDAVQATLDNQFDLILLDIQMPVMDGEQAIHMMQATGLTTPIVALTANTMKNEIDRYLKQGFVDHIAKPIDRSQFSHKIASYLDIEMHEEVKLPDHEFDALKKTYIEGLKNQRDTIAAQFGSGDIDGLAKSIHMIKGTAGMFDCDALYQQAVCLDKSLKADSITLDSRLVNGLLAKMDSIISPVKQ</sequence>
<dbReference type="SUPFAM" id="SSF52172">
    <property type="entry name" value="CheY-like"/>
    <property type="match status" value="1"/>
</dbReference>
<evidence type="ECO:0000256" key="1">
    <source>
        <dbReference type="ARBA" id="ARBA00000085"/>
    </source>
</evidence>
<dbReference type="SUPFAM" id="SSF47384">
    <property type="entry name" value="Homodimeric domain of signal transducing histidine kinase"/>
    <property type="match status" value="1"/>
</dbReference>
<evidence type="ECO:0000256" key="17">
    <source>
        <dbReference type="SAM" id="Phobius"/>
    </source>
</evidence>
<dbReference type="InterPro" id="IPR003661">
    <property type="entry name" value="HisK_dim/P_dom"/>
</dbReference>
<evidence type="ECO:0000256" key="15">
    <source>
        <dbReference type="PROSITE-ProRule" id="PRU00169"/>
    </source>
</evidence>
<dbReference type="SMART" id="SM00448">
    <property type="entry name" value="REC"/>
    <property type="match status" value="1"/>
</dbReference>
<keyword evidence="6 15" id="KW-0597">Phosphoprotein</keyword>
<dbReference type="InterPro" id="IPR003594">
    <property type="entry name" value="HATPase_dom"/>
</dbReference>
<organism evidence="22 23">
    <name type="scientific">Pseudoalteromonas porphyrae</name>
    <dbReference type="NCBI Taxonomy" id="187330"/>
    <lineage>
        <taxon>Bacteria</taxon>
        <taxon>Pseudomonadati</taxon>
        <taxon>Pseudomonadota</taxon>
        <taxon>Gammaproteobacteria</taxon>
        <taxon>Alteromonadales</taxon>
        <taxon>Pseudoalteromonadaceae</taxon>
        <taxon>Pseudoalteromonas</taxon>
    </lineage>
</organism>
<keyword evidence="23" id="KW-1185">Reference proteome</keyword>
<feature type="domain" description="Response regulatory" evidence="20">
    <location>
        <begin position="684"/>
        <end position="798"/>
    </location>
</feature>
<feature type="chain" id="PRO_5005855173" description="histidine kinase" evidence="18">
    <location>
        <begin position="28"/>
        <end position="901"/>
    </location>
</feature>
<dbReference type="PROSITE" id="PS50894">
    <property type="entry name" value="HPT"/>
    <property type="match status" value="1"/>
</dbReference>
<feature type="transmembrane region" description="Helical" evidence="17">
    <location>
        <begin position="190"/>
        <end position="212"/>
    </location>
</feature>
<dbReference type="EMBL" id="LHPH01000023">
    <property type="protein sequence ID" value="KPH59691.1"/>
    <property type="molecule type" value="Genomic_DNA"/>
</dbReference>
<keyword evidence="11 17" id="KW-1133">Transmembrane helix</keyword>
<evidence type="ECO:0000256" key="13">
    <source>
        <dbReference type="ARBA" id="ARBA00023136"/>
    </source>
</evidence>
<dbReference type="CDD" id="cd00082">
    <property type="entry name" value="HisKA"/>
    <property type="match status" value="1"/>
</dbReference>
<dbReference type="RefSeq" id="WP_054206271.1">
    <property type="nucleotide sequence ID" value="NZ_LHPH01000023.1"/>
</dbReference>
<dbReference type="GO" id="GO:0000155">
    <property type="term" value="F:phosphorelay sensor kinase activity"/>
    <property type="evidence" value="ECO:0007669"/>
    <property type="project" value="InterPro"/>
</dbReference>
<evidence type="ECO:0000256" key="11">
    <source>
        <dbReference type="ARBA" id="ARBA00022989"/>
    </source>
</evidence>
<dbReference type="SMART" id="SM00387">
    <property type="entry name" value="HATPase_c"/>
    <property type="match status" value="1"/>
</dbReference>
<dbReference type="SMART" id="SM00388">
    <property type="entry name" value="HisKA"/>
    <property type="match status" value="1"/>
</dbReference>
<keyword evidence="7" id="KW-0808">Transferase</keyword>
<evidence type="ECO:0000256" key="10">
    <source>
        <dbReference type="ARBA" id="ARBA00022840"/>
    </source>
</evidence>
<dbReference type="InterPro" id="IPR001789">
    <property type="entry name" value="Sig_transdc_resp-reg_receiver"/>
</dbReference>
<comment type="caution">
    <text evidence="22">The sequence shown here is derived from an EMBL/GenBank/DDBJ whole genome shotgun (WGS) entry which is preliminary data.</text>
</comment>
<dbReference type="InterPro" id="IPR004358">
    <property type="entry name" value="Sig_transdc_His_kin-like_C"/>
</dbReference>
<evidence type="ECO:0000256" key="5">
    <source>
        <dbReference type="ARBA" id="ARBA00022519"/>
    </source>
</evidence>
<keyword evidence="13 17" id="KW-0472">Membrane</keyword>
<dbReference type="InterPro" id="IPR011006">
    <property type="entry name" value="CheY-like_superfamily"/>
</dbReference>
<feature type="domain" description="Histidine kinase" evidence="19">
    <location>
        <begin position="434"/>
        <end position="651"/>
    </location>
</feature>
<dbReference type="SUPFAM" id="SSF47226">
    <property type="entry name" value="Histidine-containing phosphotransfer domain, HPT domain"/>
    <property type="match status" value="1"/>
</dbReference>
<evidence type="ECO:0000256" key="6">
    <source>
        <dbReference type="ARBA" id="ARBA00022553"/>
    </source>
</evidence>
<dbReference type="Gene3D" id="1.10.287.130">
    <property type="match status" value="1"/>
</dbReference>
<evidence type="ECO:0000256" key="4">
    <source>
        <dbReference type="ARBA" id="ARBA00022475"/>
    </source>
</evidence>
<feature type="domain" description="HPt" evidence="21">
    <location>
        <begin position="809"/>
        <end position="901"/>
    </location>
</feature>
<feature type="coiled-coil region" evidence="16">
    <location>
        <begin position="400"/>
        <end position="434"/>
    </location>
</feature>
<accession>A0A0N0LWQ3</accession>
<dbReference type="PROSITE" id="PS50110">
    <property type="entry name" value="RESPONSE_REGULATORY"/>
    <property type="match status" value="1"/>
</dbReference>
<keyword evidence="5" id="KW-0997">Cell inner membrane</keyword>
<dbReference type="FunFam" id="1.10.287.130:FF:000001">
    <property type="entry name" value="Two-component sensor histidine kinase"/>
    <property type="match status" value="1"/>
</dbReference>
<dbReference type="Pfam" id="PF01627">
    <property type="entry name" value="Hpt"/>
    <property type="match status" value="1"/>
</dbReference>
<dbReference type="InterPro" id="IPR036890">
    <property type="entry name" value="HATPase_C_sf"/>
</dbReference>
<keyword evidence="12" id="KW-0902">Two-component regulatory system</keyword>
<dbReference type="Proteomes" id="UP000037848">
    <property type="component" value="Unassembled WGS sequence"/>
</dbReference>
<dbReference type="PRINTS" id="PR00344">
    <property type="entry name" value="BCTRLSENSOR"/>
</dbReference>
<proteinExistence type="predicted"/>
<feature type="transmembrane region" description="Helical" evidence="17">
    <location>
        <begin position="250"/>
        <end position="269"/>
    </location>
</feature>
<dbReference type="FunFam" id="3.30.565.10:FF:000010">
    <property type="entry name" value="Sensor histidine kinase RcsC"/>
    <property type="match status" value="1"/>
</dbReference>
<comment type="subcellular location">
    <subcellularLocation>
        <location evidence="2">Cell inner membrane</location>
        <topology evidence="2">Multi-pass membrane protein</topology>
    </subcellularLocation>
</comment>
<feature type="modified residue" description="Phosphohistidine" evidence="14">
    <location>
        <position position="848"/>
    </location>
</feature>
<evidence type="ECO:0000259" key="20">
    <source>
        <dbReference type="PROSITE" id="PS50110"/>
    </source>
</evidence>
<evidence type="ECO:0000256" key="16">
    <source>
        <dbReference type="SAM" id="Coils"/>
    </source>
</evidence>
<evidence type="ECO:0000256" key="7">
    <source>
        <dbReference type="ARBA" id="ARBA00022679"/>
    </source>
</evidence>
<dbReference type="PATRIC" id="fig|187330.3.peg.2058"/>
<dbReference type="CDD" id="cd17546">
    <property type="entry name" value="REC_hyHK_CKI1_RcsC-like"/>
    <property type="match status" value="1"/>
</dbReference>
<dbReference type="PANTHER" id="PTHR43047">
    <property type="entry name" value="TWO-COMPONENT HISTIDINE PROTEIN KINASE"/>
    <property type="match status" value="1"/>
</dbReference>
<dbReference type="InterPro" id="IPR005467">
    <property type="entry name" value="His_kinase_dom"/>
</dbReference>
<evidence type="ECO:0000256" key="8">
    <source>
        <dbReference type="ARBA" id="ARBA00022692"/>
    </source>
</evidence>
<dbReference type="Gene3D" id="3.30.565.10">
    <property type="entry name" value="Histidine kinase-like ATPase, C-terminal domain"/>
    <property type="match status" value="1"/>
</dbReference>
<feature type="transmembrane region" description="Helical" evidence="17">
    <location>
        <begin position="336"/>
        <end position="354"/>
    </location>
</feature>
<evidence type="ECO:0000256" key="14">
    <source>
        <dbReference type="PROSITE-ProRule" id="PRU00110"/>
    </source>
</evidence>
<dbReference type="Gene3D" id="3.40.50.2300">
    <property type="match status" value="1"/>
</dbReference>
<evidence type="ECO:0000256" key="2">
    <source>
        <dbReference type="ARBA" id="ARBA00004429"/>
    </source>
</evidence>
<keyword evidence="4" id="KW-1003">Cell membrane</keyword>
<keyword evidence="10" id="KW-0067">ATP-binding</keyword>
<dbReference type="GO" id="GO:0005886">
    <property type="term" value="C:plasma membrane"/>
    <property type="evidence" value="ECO:0007669"/>
    <property type="project" value="UniProtKB-SubCell"/>
</dbReference>
<keyword evidence="16" id="KW-0175">Coiled coil</keyword>
<evidence type="ECO:0000256" key="12">
    <source>
        <dbReference type="ARBA" id="ARBA00023012"/>
    </source>
</evidence>
<keyword evidence="8 17" id="KW-0812">Transmembrane</keyword>
<keyword evidence="9 22" id="KW-0418">Kinase</keyword>
<keyword evidence="18" id="KW-0732">Signal</keyword>
<dbReference type="Pfam" id="PF07695">
    <property type="entry name" value="7TMR-DISM_7TM"/>
    <property type="match status" value="1"/>
</dbReference>
<dbReference type="InterPro" id="IPR008207">
    <property type="entry name" value="Sig_transdc_His_kin_Hpt_dom"/>
</dbReference>